<feature type="non-terminal residue" evidence="1">
    <location>
        <position position="1"/>
    </location>
</feature>
<accession>A0A067P3V8</accession>
<dbReference type="HOGENOM" id="CLU_3050637_0_0_1"/>
<evidence type="ECO:0000313" key="2">
    <source>
        <dbReference type="Proteomes" id="UP000027265"/>
    </source>
</evidence>
<sequence>LHWLCAKAMWDRWEEEIMLVMHKMKWVCNYFMHRRGTWLSRSNDISQSPTPGHK</sequence>
<name>A0A067P3V8_9AGAM</name>
<dbReference type="AlphaFoldDB" id="A0A067P3V8"/>
<keyword evidence="2" id="KW-1185">Reference proteome</keyword>
<dbReference type="Proteomes" id="UP000027265">
    <property type="component" value="Unassembled WGS sequence"/>
</dbReference>
<evidence type="ECO:0000313" key="1">
    <source>
        <dbReference type="EMBL" id="KDQ49419.1"/>
    </source>
</evidence>
<protein>
    <submittedName>
        <fullName evidence="1">Uncharacterized protein</fullName>
    </submittedName>
</protein>
<gene>
    <name evidence="1" type="ORF">JAAARDRAFT_143459</name>
</gene>
<proteinExistence type="predicted"/>
<organism evidence="1 2">
    <name type="scientific">Jaapia argillacea MUCL 33604</name>
    <dbReference type="NCBI Taxonomy" id="933084"/>
    <lineage>
        <taxon>Eukaryota</taxon>
        <taxon>Fungi</taxon>
        <taxon>Dikarya</taxon>
        <taxon>Basidiomycota</taxon>
        <taxon>Agaricomycotina</taxon>
        <taxon>Agaricomycetes</taxon>
        <taxon>Agaricomycetidae</taxon>
        <taxon>Jaapiales</taxon>
        <taxon>Jaapiaceae</taxon>
        <taxon>Jaapia</taxon>
    </lineage>
</organism>
<dbReference type="EMBL" id="KL197785">
    <property type="protein sequence ID" value="KDQ49419.1"/>
    <property type="molecule type" value="Genomic_DNA"/>
</dbReference>
<dbReference type="OrthoDB" id="3232711at2759"/>
<reference evidence="2" key="1">
    <citation type="journal article" date="2014" name="Proc. Natl. Acad. Sci. U.S.A.">
        <title>Extensive sampling of basidiomycete genomes demonstrates inadequacy of the white-rot/brown-rot paradigm for wood decay fungi.</title>
        <authorList>
            <person name="Riley R."/>
            <person name="Salamov A.A."/>
            <person name="Brown D.W."/>
            <person name="Nagy L.G."/>
            <person name="Floudas D."/>
            <person name="Held B.W."/>
            <person name="Levasseur A."/>
            <person name="Lombard V."/>
            <person name="Morin E."/>
            <person name="Otillar R."/>
            <person name="Lindquist E.A."/>
            <person name="Sun H."/>
            <person name="LaButti K.M."/>
            <person name="Schmutz J."/>
            <person name="Jabbour D."/>
            <person name="Luo H."/>
            <person name="Baker S.E."/>
            <person name="Pisabarro A.G."/>
            <person name="Walton J.D."/>
            <person name="Blanchette R.A."/>
            <person name="Henrissat B."/>
            <person name="Martin F."/>
            <person name="Cullen D."/>
            <person name="Hibbett D.S."/>
            <person name="Grigoriev I.V."/>
        </authorList>
    </citation>
    <scope>NUCLEOTIDE SEQUENCE [LARGE SCALE GENOMIC DNA]</scope>
    <source>
        <strain evidence="2">MUCL 33604</strain>
    </source>
</reference>
<dbReference type="InParanoid" id="A0A067P3V8"/>